<keyword evidence="4" id="KW-1185">Reference proteome</keyword>
<keyword evidence="1" id="KW-0808">Transferase</keyword>
<dbReference type="STRING" id="280699.M1V8H3"/>
<sequence>MSNAFVTGLESCKLRQSVRFEIENGANAEPHASLDRWRRSPALVRRRTRSLRLPLWQLRRQSGCIRIRLLCANSEPSSTGRPRVTPYPSQRAIFSNDKKAFTPAELNDLFVRCNEPPRDERKILRCLKYSFSVVSARLLGKDQRLVAFVRSISDGVMNATLWDVLVDPNLPNPAVMRRNIIRRMLDDLSRDIPLCSVAMIAPEDLVIFYEKECGFVAEPNGIRAMRLVRWPENLDELDPIETEDGGQI</sequence>
<dbReference type="KEGG" id="cme:CYME_CMK299C"/>
<accession>M1V8H3</accession>
<evidence type="ECO:0000256" key="2">
    <source>
        <dbReference type="ARBA" id="ARBA00023315"/>
    </source>
</evidence>
<evidence type="ECO:0000313" key="4">
    <source>
        <dbReference type="Proteomes" id="UP000007014"/>
    </source>
</evidence>
<dbReference type="PANTHER" id="PTHR43626">
    <property type="entry name" value="ACYL-COA N-ACYLTRANSFERASE"/>
    <property type="match status" value="1"/>
</dbReference>
<reference evidence="3 4" key="2">
    <citation type="journal article" date="2007" name="BMC Biol.">
        <title>A 100%-complete sequence reveals unusually simple genomic features in the hot-spring red alga Cyanidioschyzon merolae.</title>
        <authorList>
            <person name="Nozaki H."/>
            <person name="Takano H."/>
            <person name="Misumi O."/>
            <person name="Terasawa K."/>
            <person name="Matsuzaki M."/>
            <person name="Maruyama S."/>
            <person name="Nishida K."/>
            <person name="Yagisawa F."/>
            <person name="Yoshida Y."/>
            <person name="Fujiwara T."/>
            <person name="Takio S."/>
            <person name="Tamura K."/>
            <person name="Chung S.J."/>
            <person name="Nakamura S."/>
            <person name="Kuroiwa H."/>
            <person name="Tanaka K."/>
            <person name="Sato N."/>
            <person name="Kuroiwa T."/>
        </authorList>
    </citation>
    <scope>NUCLEOTIDE SEQUENCE [LARGE SCALE GENOMIC DNA]</scope>
    <source>
        <strain evidence="3 4">10D</strain>
    </source>
</reference>
<dbReference type="AlphaFoldDB" id="M1V8H3"/>
<dbReference type="OrthoDB" id="5573at2759"/>
<dbReference type="HOGENOM" id="CLU_1121473_0_0_1"/>
<dbReference type="Gene3D" id="3.40.630.30">
    <property type="match status" value="1"/>
</dbReference>
<evidence type="ECO:0000313" key="3">
    <source>
        <dbReference type="EMBL" id="BAM80634.1"/>
    </source>
</evidence>
<evidence type="ECO:0000256" key="1">
    <source>
        <dbReference type="ARBA" id="ARBA00022679"/>
    </source>
</evidence>
<name>M1V8H3_CYAM1</name>
<dbReference type="eggNOG" id="ENOG502RZ2D">
    <property type="taxonomic scope" value="Eukaryota"/>
</dbReference>
<dbReference type="GO" id="GO:0008080">
    <property type="term" value="F:N-acetyltransferase activity"/>
    <property type="evidence" value="ECO:0007669"/>
    <property type="project" value="InterPro"/>
</dbReference>
<reference evidence="3 4" key="1">
    <citation type="journal article" date="2004" name="Nature">
        <title>Genome sequence of the ultrasmall unicellular red alga Cyanidioschyzon merolae 10D.</title>
        <authorList>
            <person name="Matsuzaki M."/>
            <person name="Misumi O."/>
            <person name="Shin-i T."/>
            <person name="Maruyama S."/>
            <person name="Takahara M."/>
            <person name="Miyagishima S."/>
            <person name="Mori T."/>
            <person name="Nishida K."/>
            <person name="Yagisawa F."/>
            <person name="Nishida K."/>
            <person name="Yoshida Y."/>
            <person name="Nishimura Y."/>
            <person name="Nakao S."/>
            <person name="Kobayashi T."/>
            <person name="Momoyama Y."/>
            <person name="Higashiyama T."/>
            <person name="Minoda A."/>
            <person name="Sano M."/>
            <person name="Nomoto H."/>
            <person name="Oishi K."/>
            <person name="Hayashi H."/>
            <person name="Ohta F."/>
            <person name="Nishizaka S."/>
            <person name="Haga S."/>
            <person name="Miura S."/>
            <person name="Morishita T."/>
            <person name="Kabeya Y."/>
            <person name="Terasawa K."/>
            <person name="Suzuki Y."/>
            <person name="Ishii Y."/>
            <person name="Asakawa S."/>
            <person name="Takano H."/>
            <person name="Ohta N."/>
            <person name="Kuroiwa H."/>
            <person name="Tanaka K."/>
            <person name="Shimizu N."/>
            <person name="Sugano S."/>
            <person name="Sato N."/>
            <person name="Nozaki H."/>
            <person name="Ogasawara N."/>
            <person name="Kohara Y."/>
            <person name="Kuroiwa T."/>
        </authorList>
    </citation>
    <scope>NUCLEOTIDE SEQUENCE [LARGE SCALE GENOMIC DNA]</scope>
    <source>
        <strain evidence="3 4">10D</strain>
    </source>
</reference>
<proteinExistence type="predicted"/>
<dbReference type="Gramene" id="CMK299CT">
    <property type="protein sequence ID" value="CMK299CT"/>
    <property type="gene ID" value="CMK299C"/>
</dbReference>
<dbReference type="GO" id="GO:0005737">
    <property type="term" value="C:cytoplasm"/>
    <property type="evidence" value="ECO:0007669"/>
    <property type="project" value="TreeGrafter"/>
</dbReference>
<organism evidence="3 4">
    <name type="scientific">Cyanidioschyzon merolae (strain NIES-3377 / 10D)</name>
    <name type="common">Unicellular red alga</name>
    <dbReference type="NCBI Taxonomy" id="280699"/>
    <lineage>
        <taxon>Eukaryota</taxon>
        <taxon>Rhodophyta</taxon>
        <taxon>Bangiophyceae</taxon>
        <taxon>Cyanidiales</taxon>
        <taxon>Cyanidiaceae</taxon>
        <taxon>Cyanidioschyzon</taxon>
    </lineage>
</organism>
<evidence type="ECO:0008006" key="5">
    <source>
        <dbReference type="Google" id="ProtNLM"/>
    </source>
</evidence>
<keyword evidence="2" id="KW-0012">Acyltransferase</keyword>
<dbReference type="RefSeq" id="XP_005536670.1">
    <property type="nucleotide sequence ID" value="XM_005536613.1"/>
</dbReference>
<dbReference type="GeneID" id="16994290"/>
<dbReference type="InterPro" id="IPR045039">
    <property type="entry name" value="NSI-like"/>
</dbReference>
<dbReference type="PANTHER" id="PTHR43626:SF4">
    <property type="entry name" value="GCN5-RELATED N-ACETYLTRANSFERASE 2, CHLOROPLASTIC"/>
    <property type="match status" value="1"/>
</dbReference>
<dbReference type="EMBL" id="AP006493">
    <property type="protein sequence ID" value="BAM80634.1"/>
    <property type="molecule type" value="Genomic_DNA"/>
</dbReference>
<dbReference type="OMA" id="CCTASSK"/>
<gene>
    <name evidence="3" type="ORF">CYME_CMK299C</name>
</gene>
<protein>
    <recommendedName>
        <fullName evidence="5">N-acetyltransferase domain-containing protein</fullName>
    </recommendedName>
</protein>
<dbReference type="Proteomes" id="UP000007014">
    <property type="component" value="Chromosome 11"/>
</dbReference>